<dbReference type="RefSeq" id="WP_350724266.1">
    <property type="nucleotide sequence ID" value="NZ_JBEPCO010000053.1"/>
</dbReference>
<protein>
    <submittedName>
        <fullName evidence="1">Uncharacterized protein</fullName>
    </submittedName>
</protein>
<name>A0ABV1VSM8_9ACTN</name>
<dbReference type="Proteomes" id="UP001490330">
    <property type="component" value="Unassembled WGS sequence"/>
</dbReference>
<evidence type="ECO:0000313" key="1">
    <source>
        <dbReference type="EMBL" id="MER6909059.1"/>
    </source>
</evidence>
<dbReference type="EMBL" id="JBEPCV010000057">
    <property type="protein sequence ID" value="MER6909059.1"/>
    <property type="molecule type" value="Genomic_DNA"/>
</dbReference>
<gene>
    <name evidence="1" type="ORF">ABT322_36120</name>
</gene>
<organism evidence="1 2">
    <name type="scientific">Streptomyces flaveolus</name>
    <dbReference type="NCBI Taxonomy" id="67297"/>
    <lineage>
        <taxon>Bacteria</taxon>
        <taxon>Bacillati</taxon>
        <taxon>Actinomycetota</taxon>
        <taxon>Actinomycetes</taxon>
        <taxon>Kitasatosporales</taxon>
        <taxon>Streptomycetaceae</taxon>
        <taxon>Streptomyces</taxon>
    </lineage>
</organism>
<proteinExistence type="predicted"/>
<evidence type="ECO:0000313" key="2">
    <source>
        <dbReference type="Proteomes" id="UP001490330"/>
    </source>
</evidence>
<sequence>MPSGALVLAVQDREEQSGRHLRRTARLAGGFPLYELVAADTVIAVASRDARTSWIRRALEL</sequence>
<reference evidence="1 2" key="1">
    <citation type="submission" date="2024-06" db="EMBL/GenBank/DDBJ databases">
        <title>The Natural Products Discovery Center: Release of the First 8490 Sequenced Strains for Exploring Actinobacteria Biosynthetic Diversity.</title>
        <authorList>
            <person name="Kalkreuter E."/>
            <person name="Kautsar S.A."/>
            <person name="Yang D."/>
            <person name="Bader C.D."/>
            <person name="Teijaro C.N."/>
            <person name="Fluegel L."/>
            <person name="Davis C.M."/>
            <person name="Simpson J.R."/>
            <person name="Lauterbach L."/>
            <person name="Steele A.D."/>
            <person name="Gui C."/>
            <person name="Meng S."/>
            <person name="Li G."/>
            <person name="Viehrig K."/>
            <person name="Ye F."/>
            <person name="Su P."/>
            <person name="Kiefer A.F."/>
            <person name="Nichols A."/>
            <person name="Cepeda A.J."/>
            <person name="Yan W."/>
            <person name="Fan B."/>
            <person name="Jiang Y."/>
            <person name="Adhikari A."/>
            <person name="Zheng C.-J."/>
            <person name="Schuster L."/>
            <person name="Cowan T.M."/>
            <person name="Smanski M.J."/>
            <person name="Chevrette M.G."/>
            <person name="De Carvalho L.P.S."/>
            <person name="Shen B."/>
        </authorList>
    </citation>
    <scope>NUCLEOTIDE SEQUENCE [LARGE SCALE GENOMIC DNA]</scope>
    <source>
        <strain evidence="1 2">NPDC000632</strain>
    </source>
</reference>
<comment type="caution">
    <text evidence="1">The sequence shown here is derived from an EMBL/GenBank/DDBJ whole genome shotgun (WGS) entry which is preliminary data.</text>
</comment>
<keyword evidence="2" id="KW-1185">Reference proteome</keyword>
<accession>A0ABV1VSM8</accession>